<comment type="caution">
    <text evidence="7">The sequence shown here is derived from an EMBL/GenBank/DDBJ whole genome shotgun (WGS) entry which is preliminary data.</text>
</comment>
<comment type="subcellular location">
    <subcellularLocation>
        <location evidence="2">Cytoplasm</location>
    </subcellularLocation>
</comment>
<evidence type="ECO:0000256" key="2">
    <source>
        <dbReference type="ARBA" id="ARBA00004496"/>
    </source>
</evidence>
<proteinExistence type="inferred from homology"/>
<evidence type="ECO:0000259" key="6">
    <source>
        <dbReference type="Pfam" id="PF03465"/>
    </source>
</evidence>
<name>A0A9Q3FY95_9BASI</name>
<evidence type="ECO:0000256" key="3">
    <source>
        <dbReference type="ARBA" id="ARBA00009504"/>
    </source>
</evidence>
<dbReference type="Proteomes" id="UP000765509">
    <property type="component" value="Unassembled WGS sequence"/>
</dbReference>
<dbReference type="InterPro" id="IPR004405">
    <property type="entry name" value="TF_pelota"/>
</dbReference>
<keyword evidence="4" id="KW-0963">Cytoplasm</keyword>
<dbReference type="GO" id="GO:0070651">
    <property type="term" value="P:nonfunctional rRNA decay"/>
    <property type="evidence" value="ECO:0007669"/>
    <property type="project" value="TreeGrafter"/>
</dbReference>
<evidence type="ECO:0000256" key="1">
    <source>
        <dbReference type="ARBA" id="ARBA00001968"/>
    </source>
</evidence>
<dbReference type="GO" id="GO:0070481">
    <property type="term" value="P:nuclear-transcribed mRNA catabolic process, non-stop decay"/>
    <property type="evidence" value="ECO:0007669"/>
    <property type="project" value="InterPro"/>
</dbReference>
<accession>A0A9Q3FY95</accession>
<dbReference type="PANTHER" id="PTHR10853">
    <property type="entry name" value="PELOTA"/>
    <property type="match status" value="1"/>
</dbReference>
<dbReference type="GO" id="GO:0032790">
    <property type="term" value="P:ribosome disassembly"/>
    <property type="evidence" value="ECO:0007669"/>
    <property type="project" value="TreeGrafter"/>
</dbReference>
<keyword evidence="8" id="KW-1185">Reference proteome</keyword>
<sequence length="97" mass="10716">MLLDDAHRVCYGEKHVDCAAERAAIGTLLIIDSLFRSPDPLKRKKFIELAENVQRYGGEVLIFSSLHATGIRLSKLTGVAAMLTFPLDMEVVEAEEA</sequence>
<dbReference type="SUPFAM" id="SSF55315">
    <property type="entry name" value="L30e-like"/>
    <property type="match status" value="1"/>
</dbReference>
<evidence type="ECO:0000256" key="5">
    <source>
        <dbReference type="ARBA" id="ARBA00022723"/>
    </source>
</evidence>
<dbReference type="OrthoDB" id="2498233at2759"/>
<dbReference type="GO" id="GO:0070966">
    <property type="term" value="P:nuclear-transcribed mRNA catabolic process, no-go decay"/>
    <property type="evidence" value="ECO:0007669"/>
    <property type="project" value="InterPro"/>
</dbReference>
<dbReference type="PANTHER" id="PTHR10853:SF0">
    <property type="entry name" value="PROTEIN PELOTA HOMOLOG"/>
    <property type="match status" value="1"/>
</dbReference>
<dbReference type="Gene3D" id="3.30.1330.30">
    <property type="match status" value="1"/>
</dbReference>
<dbReference type="GO" id="GO:0005737">
    <property type="term" value="C:cytoplasm"/>
    <property type="evidence" value="ECO:0007669"/>
    <property type="project" value="UniProtKB-SubCell"/>
</dbReference>
<dbReference type="FunFam" id="3.30.1330.30:FF:000008">
    <property type="entry name" value="Protein pelota homolog"/>
    <property type="match status" value="1"/>
</dbReference>
<feature type="domain" description="eRF1" evidence="6">
    <location>
        <begin position="3"/>
        <end position="87"/>
    </location>
</feature>
<evidence type="ECO:0000313" key="8">
    <source>
        <dbReference type="Proteomes" id="UP000765509"/>
    </source>
</evidence>
<dbReference type="EMBL" id="AVOT02051054">
    <property type="protein sequence ID" value="MBW0546095.1"/>
    <property type="molecule type" value="Genomic_DNA"/>
</dbReference>
<evidence type="ECO:0000313" key="7">
    <source>
        <dbReference type="EMBL" id="MBW0546095.1"/>
    </source>
</evidence>
<comment type="cofactor">
    <cofactor evidence="1">
        <name>a divalent metal cation</name>
        <dbReference type="ChEBI" id="CHEBI:60240"/>
    </cofactor>
</comment>
<organism evidence="7 8">
    <name type="scientific">Austropuccinia psidii MF-1</name>
    <dbReference type="NCBI Taxonomy" id="1389203"/>
    <lineage>
        <taxon>Eukaryota</taxon>
        <taxon>Fungi</taxon>
        <taxon>Dikarya</taxon>
        <taxon>Basidiomycota</taxon>
        <taxon>Pucciniomycotina</taxon>
        <taxon>Pucciniomycetes</taxon>
        <taxon>Pucciniales</taxon>
        <taxon>Sphaerophragmiaceae</taxon>
        <taxon>Austropuccinia</taxon>
    </lineage>
</organism>
<evidence type="ECO:0000256" key="4">
    <source>
        <dbReference type="ARBA" id="ARBA00022490"/>
    </source>
</evidence>
<keyword evidence="5" id="KW-0479">Metal-binding</keyword>
<dbReference type="Pfam" id="PF03465">
    <property type="entry name" value="eRF1_3"/>
    <property type="match status" value="1"/>
</dbReference>
<dbReference type="GO" id="GO:0046872">
    <property type="term" value="F:metal ion binding"/>
    <property type="evidence" value="ECO:0007669"/>
    <property type="project" value="UniProtKB-KW"/>
</dbReference>
<dbReference type="InterPro" id="IPR029064">
    <property type="entry name" value="Ribosomal_eL30-like_sf"/>
</dbReference>
<dbReference type="GO" id="GO:0071025">
    <property type="term" value="P:RNA surveillance"/>
    <property type="evidence" value="ECO:0007669"/>
    <property type="project" value="InterPro"/>
</dbReference>
<protein>
    <recommendedName>
        <fullName evidence="6">eRF1 domain-containing protein</fullName>
    </recommendedName>
</protein>
<gene>
    <name evidence="7" type="ORF">O181_085810</name>
</gene>
<reference evidence="7" key="1">
    <citation type="submission" date="2021-03" db="EMBL/GenBank/DDBJ databases">
        <title>Draft genome sequence of rust myrtle Austropuccinia psidii MF-1, a brazilian biotype.</title>
        <authorList>
            <person name="Quecine M.C."/>
            <person name="Pachon D.M.R."/>
            <person name="Bonatelli M.L."/>
            <person name="Correr F.H."/>
            <person name="Franceschini L.M."/>
            <person name="Leite T.F."/>
            <person name="Margarido G.R.A."/>
            <person name="Almeida C.A."/>
            <person name="Ferrarezi J.A."/>
            <person name="Labate C.A."/>
        </authorList>
    </citation>
    <scope>NUCLEOTIDE SEQUENCE</scope>
    <source>
        <strain evidence="7">MF-1</strain>
    </source>
</reference>
<dbReference type="InterPro" id="IPR005142">
    <property type="entry name" value="eRF1_3"/>
</dbReference>
<comment type="similarity">
    <text evidence="3">Belongs to the eukaryotic release factor 1 family. Pelota subfamily.</text>
</comment>
<dbReference type="AlphaFoldDB" id="A0A9Q3FY95"/>